<comment type="subunit">
    <text evidence="1">Heterotrimer of A, B and C subunits.</text>
</comment>
<dbReference type="GO" id="GO:0006450">
    <property type="term" value="P:regulation of translational fidelity"/>
    <property type="evidence" value="ECO:0007669"/>
    <property type="project" value="InterPro"/>
</dbReference>
<keyword evidence="1" id="KW-0547">Nucleotide-binding</keyword>
<keyword evidence="1" id="KW-0067">ATP-binding</keyword>
<evidence type="ECO:0000256" key="1">
    <source>
        <dbReference type="HAMAP-Rule" id="MF_00122"/>
    </source>
</evidence>
<dbReference type="GO" id="GO:0006412">
    <property type="term" value="P:translation"/>
    <property type="evidence" value="ECO:0007669"/>
    <property type="project" value="UniProtKB-UniRule"/>
</dbReference>
<evidence type="ECO:0000313" key="2">
    <source>
        <dbReference type="EMBL" id="NMA44495.1"/>
    </source>
</evidence>
<comment type="similarity">
    <text evidence="1">Belongs to the GatC family.</text>
</comment>
<dbReference type="Gene3D" id="1.10.20.60">
    <property type="entry name" value="Glu-tRNAGln amidotransferase C subunit, N-terminal domain"/>
    <property type="match status" value="1"/>
</dbReference>
<dbReference type="GO" id="GO:0016740">
    <property type="term" value="F:transferase activity"/>
    <property type="evidence" value="ECO:0007669"/>
    <property type="project" value="UniProtKB-KW"/>
</dbReference>
<dbReference type="NCBIfam" id="TIGR00135">
    <property type="entry name" value="gatC"/>
    <property type="match status" value="1"/>
</dbReference>
<sequence length="99" mass="11436">MCAVEVNKDLIKKVAANARLNLTDEELEKFVPQIKEIIVESFSKLDSIEVDEKPSFQPIELSNKFRRDEVKPSLPIEKVFSNVSKELRKENYFKGPKVL</sequence>
<keyword evidence="2" id="KW-0808">Transferase</keyword>
<dbReference type="InterPro" id="IPR003837">
    <property type="entry name" value="GatC"/>
</dbReference>
<dbReference type="HAMAP" id="MF_00122">
    <property type="entry name" value="GatC"/>
    <property type="match status" value="1"/>
</dbReference>
<evidence type="ECO:0000313" key="3">
    <source>
        <dbReference type="Proteomes" id="UP000526302"/>
    </source>
</evidence>
<comment type="catalytic activity">
    <reaction evidence="1">
        <text>L-glutamyl-tRNA(Gln) + L-glutamine + ATP + H2O = L-glutaminyl-tRNA(Gln) + L-glutamate + ADP + phosphate + H(+)</text>
        <dbReference type="Rhea" id="RHEA:17521"/>
        <dbReference type="Rhea" id="RHEA-COMP:9681"/>
        <dbReference type="Rhea" id="RHEA-COMP:9684"/>
        <dbReference type="ChEBI" id="CHEBI:15377"/>
        <dbReference type="ChEBI" id="CHEBI:15378"/>
        <dbReference type="ChEBI" id="CHEBI:29985"/>
        <dbReference type="ChEBI" id="CHEBI:30616"/>
        <dbReference type="ChEBI" id="CHEBI:43474"/>
        <dbReference type="ChEBI" id="CHEBI:58359"/>
        <dbReference type="ChEBI" id="CHEBI:78520"/>
        <dbReference type="ChEBI" id="CHEBI:78521"/>
        <dbReference type="ChEBI" id="CHEBI:456216"/>
    </reaction>
</comment>
<keyword evidence="1" id="KW-0648">Protein biosynthesis</keyword>
<dbReference type="AlphaFoldDB" id="A0A7K4BZ68"/>
<keyword evidence="1" id="KW-0436">Ligase</keyword>
<organism evidence="2 3">
    <name type="scientific">Candidatus Iainarchaeum sp</name>
    <dbReference type="NCBI Taxonomy" id="3101447"/>
    <lineage>
        <taxon>Archaea</taxon>
        <taxon>Candidatus Iainarchaeota</taxon>
        <taxon>Candidatus Iainarchaeia</taxon>
        <taxon>Candidatus Iainarchaeales</taxon>
        <taxon>Candidatus Iainarchaeaceae</taxon>
        <taxon>Candidatus Iainarchaeum</taxon>
    </lineage>
</organism>
<gene>
    <name evidence="1 2" type="primary">gatC</name>
    <name evidence="2" type="ORF">GX950_01635</name>
</gene>
<dbReference type="GO" id="GO:0050567">
    <property type="term" value="F:glutaminyl-tRNA synthase (glutamine-hydrolyzing) activity"/>
    <property type="evidence" value="ECO:0007669"/>
    <property type="project" value="UniProtKB-UniRule"/>
</dbReference>
<dbReference type="GO" id="GO:0005524">
    <property type="term" value="F:ATP binding"/>
    <property type="evidence" value="ECO:0007669"/>
    <property type="project" value="UniProtKB-KW"/>
</dbReference>
<dbReference type="InterPro" id="IPR036113">
    <property type="entry name" value="Asp/Glu-ADT_sf_sub_c"/>
</dbReference>
<dbReference type="Proteomes" id="UP000526302">
    <property type="component" value="Unassembled WGS sequence"/>
</dbReference>
<proteinExistence type="inferred from homology"/>
<dbReference type="EC" id="6.3.5.-" evidence="1"/>
<dbReference type="Pfam" id="PF02686">
    <property type="entry name" value="GatC"/>
    <property type="match status" value="1"/>
</dbReference>
<dbReference type="SUPFAM" id="SSF141000">
    <property type="entry name" value="Glu-tRNAGln amidotransferase C subunit"/>
    <property type="match status" value="1"/>
</dbReference>
<dbReference type="EMBL" id="JAAZKV010000012">
    <property type="protein sequence ID" value="NMA44495.1"/>
    <property type="molecule type" value="Genomic_DNA"/>
</dbReference>
<reference evidence="2 3" key="1">
    <citation type="journal article" date="2020" name="Biotechnol. Biofuels">
        <title>New insights from the biogas microbiome by comprehensive genome-resolved metagenomics of nearly 1600 species originating from multiple anaerobic digesters.</title>
        <authorList>
            <person name="Campanaro S."/>
            <person name="Treu L."/>
            <person name="Rodriguez-R L.M."/>
            <person name="Kovalovszki A."/>
            <person name="Ziels R.M."/>
            <person name="Maus I."/>
            <person name="Zhu X."/>
            <person name="Kougias P.G."/>
            <person name="Basile A."/>
            <person name="Luo G."/>
            <person name="Schluter A."/>
            <person name="Konstantinidis K.T."/>
            <person name="Angelidaki I."/>
        </authorList>
    </citation>
    <scope>NUCLEOTIDE SEQUENCE [LARGE SCALE GENOMIC DNA]</scope>
    <source>
        <strain evidence="2">AS22ysBPME_79</strain>
    </source>
</reference>
<comment type="caution">
    <text evidence="2">The sequence shown here is derived from an EMBL/GenBank/DDBJ whole genome shotgun (WGS) entry which is preliminary data.</text>
</comment>
<name>A0A7K4BZ68_9ARCH</name>
<comment type="catalytic activity">
    <reaction evidence="1">
        <text>L-aspartyl-tRNA(Asn) + L-glutamine + ATP + H2O = L-asparaginyl-tRNA(Asn) + L-glutamate + ADP + phosphate + 2 H(+)</text>
        <dbReference type="Rhea" id="RHEA:14513"/>
        <dbReference type="Rhea" id="RHEA-COMP:9674"/>
        <dbReference type="Rhea" id="RHEA-COMP:9677"/>
        <dbReference type="ChEBI" id="CHEBI:15377"/>
        <dbReference type="ChEBI" id="CHEBI:15378"/>
        <dbReference type="ChEBI" id="CHEBI:29985"/>
        <dbReference type="ChEBI" id="CHEBI:30616"/>
        <dbReference type="ChEBI" id="CHEBI:43474"/>
        <dbReference type="ChEBI" id="CHEBI:58359"/>
        <dbReference type="ChEBI" id="CHEBI:78515"/>
        <dbReference type="ChEBI" id="CHEBI:78516"/>
        <dbReference type="ChEBI" id="CHEBI:456216"/>
    </reaction>
</comment>
<comment type="function">
    <text evidence="1">Allows the formation of correctly charged Asn-tRNA(Asn) or Gln-tRNA(Gln) through the transamidation of misacylated Asp-tRNA(Asn) or Glu-tRNA(Gln) in organisms which lack either or both of asparaginyl-tRNA or glutaminyl-tRNA synthetases. The reaction takes place in the presence of glutamine and ATP through an activated phospho-Asp-tRNA(Asn) or phospho-Glu-tRNA(Gln).</text>
</comment>
<protein>
    <recommendedName>
        <fullName evidence="1">Aspartyl/glutamyl-tRNA(Asn/Gln) amidotransferase subunit C</fullName>
        <shortName evidence="1">Asp/Glu-ADT subunit C</shortName>
        <ecNumber evidence="1">6.3.5.-</ecNumber>
    </recommendedName>
</protein>
<accession>A0A7K4BZ68</accession>